<evidence type="ECO:0000259" key="1">
    <source>
        <dbReference type="Pfam" id="PF01261"/>
    </source>
</evidence>
<dbReference type="Gene3D" id="3.20.20.150">
    <property type="entry name" value="Divalent-metal-dependent TIM barrel enzymes"/>
    <property type="match status" value="1"/>
</dbReference>
<keyword evidence="3" id="KW-1185">Reference proteome</keyword>
<evidence type="ECO:0000313" key="3">
    <source>
        <dbReference type="Proteomes" id="UP000007815"/>
    </source>
</evidence>
<sequence>MVPKLGLKTSSDPEQLNSRLIHQPEILEFYTDQADFSKNGLKRLNDAIQEVKERATDKIILRQPMTFQGDFLEMIVPKELFPKSFHFLEKSTSDLLQLAFDHHIQVLLHGSYEMRNQALIAYYGSWEAANQYLFDQLDKFSELGQEHIMFENSISPLFYFGDPDYDALLFAKNYRLAYDLSHAFIKMRGSNRKLLASLKTLKDHIVHYHLVDSMGKTHDSLPLGQGKINWKAVLELLNPDATSIYEINLKNMLDPTEQLQSHNFLLQLAQK</sequence>
<dbReference type="InterPro" id="IPR036237">
    <property type="entry name" value="Xyl_isomerase-like_sf"/>
</dbReference>
<proteinExistence type="predicted"/>
<dbReference type="InterPro" id="IPR013022">
    <property type="entry name" value="Xyl_isomerase-like_TIM-brl"/>
</dbReference>
<keyword evidence="2" id="KW-0413">Isomerase</keyword>
<feature type="domain" description="Xylose isomerase-like TIM barrel" evidence="1">
    <location>
        <begin position="172"/>
        <end position="239"/>
    </location>
</feature>
<protein>
    <submittedName>
        <fullName evidence="2">Xylose isomerase domain-containing protein</fullName>
    </submittedName>
</protein>
<name>A0ABN0GV20_STRRT</name>
<dbReference type="SUPFAM" id="SSF51658">
    <property type="entry name" value="Xylose isomerase-like"/>
    <property type="match status" value="1"/>
</dbReference>
<dbReference type="GO" id="GO:0016853">
    <property type="term" value="F:isomerase activity"/>
    <property type="evidence" value="ECO:0007669"/>
    <property type="project" value="UniProtKB-KW"/>
</dbReference>
<reference evidence="2 3" key="1">
    <citation type="submission" date="2009-12" db="EMBL/GenBank/DDBJ databases">
        <authorList>
            <person name="Lefebure T."/>
            <person name="Cornejo O.E."/>
            <person name="Pavinski Bitar P.D."/>
            <person name="Lang P."/>
            <person name="Stanhope M.J."/>
        </authorList>
    </citation>
    <scope>NUCLEOTIDE SEQUENCE [LARGE SCALE GENOMIC DNA]</scope>
    <source>
        <strain evidence="2 3">FA-1</strain>
    </source>
</reference>
<dbReference type="EMBL" id="AJTZ01000005">
    <property type="protein sequence ID" value="EJN94147.1"/>
    <property type="molecule type" value="Genomic_DNA"/>
</dbReference>
<gene>
    <name evidence="2" type="ORF">SRA_06406</name>
</gene>
<evidence type="ECO:0000313" key="2">
    <source>
        <dbReference type="EMBL" id="EJN94147.1"/>
    </source>
</evidence>
<dbReference type="Proteomes" id="UP000007815">
    <property type="component" value="Unassembled WGS sequence"/>
</dbReference>
<organism evidence="2 3">
    <name type="scientific">Streptococcus ratti FA-1 = DSM 20564</name>
    <dbReference type="NCBI Taxonomy" id="699248"/>
    <lineage>
        <taxon>Bacteria</taxon>
        <taxon>Bacillati</taxon>
        <taxon>Bacillota</taxon>
        <taxon>Bacilli</taxon>
        <taxon>Lactobacillales</taxon>
        <taxon>Streptococcaceae</taxon>
        <taxon>Streptococcus</taxon>
    </lineage>
</organism>
<dbReference type="Pfam" id="PF01261">
    <property type="entry name" value="AP_endonuc_2"/>
    <property type="match status" value="1"/>
</dbReference>
<dbReference type="RefSeq" id="WP_003088787.1">
    <property type="nucleotide sequence ID" value="NZ_AJTZ01000005.1"/>
</dbReference>
<accession>A0ABN0GV20</accession>
<comment type="caution">
    <text evidence="2">The sequence shown here is derived from an EMBL/GenBank/DDBJ whole genome shotgun (WGS) entry which is preliminary data.</text>
</comment>